<comment type="subcellular location">
    <subcellularLocation>
        <location evidence="1">Nucleus</location>
    </subcellularLocation>
</comment>
<feature type="compositionally biased region" description="Low complexity" evidence="12">
    <location>
        <begin position="19"/>
        <end position="50"/>
    </location>
</feature>
<accession>D8LE95</accession>
<dbReference type="CDD" id="cd09123">
    <property type="entry name" value="PLDc_Tdp1_2"/>
    <property type="match status" value="1"/>
</dbReference>
<dbReference type="SUPFAM" id="SSF56024">
    <property type="entry name" value="Phospholipase D/nuclease"/>
    <property type="match status" value="2"/>
</dbReference>
<keyword evidence="4" id="KW-0227">DNA damage</keyword>
<evidence type="ECO:0000256" key="3">
    <source>
        <dbReference type="ARBA" id="ARBA00022722"/>
    </source>
</evidence>
<dbReference type="Pfam" id="PF06087">
    <property type="entry name" value="Tyr-DNA_phospho"/>
    <property type="match status" value="1"/>
</dbReference>
<dbReference type="AlphaFoldDB" id="D8LE95"/>
<dbReference type="EC" id="3.1.4.-" evidence="13"/>
<evidence type="ECO:0000256" key="9">
    <source>
        <dbReference type="PIRSR" id="PIRSR610347-1"/>
    </source>
</evidence>
<dbReference type="CDD" id="cd09122">
    <property type="entry name" value="PLDc_Tdp1_1"/>
    <property type="match status" value="1"/>
</dbReference>
<evidence type="ECO:0000256" key="10">
    <source>
        <dbReference type="PIRSR" id="PIRSR610347-2"/>
    </source>
</evidence>
<comment type="similarity">
    <text evidence="2">Belongs to the tyrosyl-DNA phosphodiesterase family.</text>
</comment>
<evidence type="ECO:0000256" key="7">
    <source>
        <dbReference type="ARBA" id="ARBA00023204"/>
    </source>
</evidence>
<dbReference type="eggNOG" id="KOG2031">
    <property type="taxonomic scope" value="Eukaryota"/>
</dbReference>
<feature type="active site" description="Proton donor/acceptor" evidence="9">
    <location>
        <position position="442"/>
    </location>
</feature>
<dbReference type="GO" id="GO:0003697">
    <property type="term" value="F:single-stranded DNA binding"/>
    <property type="evidence" value="ECO:0007669"/>
    <property type="project" value="TreeGrafter"/>
</dbReference>
<evidence type="ECO:0000256" key="12">
    <source>
        <dbReference type="SAM" id="MobiDB-lite"/>
    </source>
</evidence>
<name>D8LE95_ECTSI</name>
<organism evidence="13 14">
    <name type="scientific">Ectocarpus siliculosus</name>
    <name type="common">Brown alga</name>
    <name type="synonym">Conferva siliculosa</name>
    <dbReference type="NCBI Taxonomy" id="2880"/>
    <lineage>
        <taxon>Eukaryota</taxon>
        <taxon>Sar</taxon>
        <taxon>Stramenopiles</taxon>
        <taxon>Ochrophyta</taxon>
        <taxon>PX clade</taxon>
        <taxon>Phaeophyceae</taxon>
        <taxon>Ectocarpales</taxon>
        <taxon>Ectocarpaceae</taxon>
        <taxon>Ectocarpus</taxon>
    </lineage>
</organism>
<feature type="region of interest" description="Disordered" evidence="12">
    <location>
        <begin position="1"/>
        <end position="99"/>
    </location>
</feature>
<keyword evidence="6" id="KW-0269">Exonuclease</keyword>
<feature type="binding site" evidence="10">
    <location>
        <position position="178"/>
    </location>
    <ligand>
        <name>substrate</name>
    </ligand>
</feature>
<keyword evidence="7" id="KW-0234">DNA repair</keyword>
<evidence type="ECO:0000256" key="11">
    <source>
        <dbReference type="PIRSR" id="PIRSR610347-3"/>
    </source>
</evidence>
<evidence type="ECO:0000256" key="6">
    <source>
        <dbReference type="ARBA" id="ARBA00022839"/>
    </source>
</evidence>
<dbReference type="GO" id="GO:0003690">
    <property type="term" value="F:double-stranded DNA binding"/>
    <property type="evidence" value="ECO:0007669"/>
    <property type="project" value="TreeGrafter"/>
</dbReference>
<dbReference type="EMBL" id="FN649760">
    <property type="protein sequence ID" value="CBN74172.1"/>
    <property type="molecule type" value="Genomic_DNA"/>
</dbReference>
<dbReference type="PANTHER" id="PTHR12415:SF0">
    <property type="entry name" value="TYROSYL-DNA PHOSPHODIESTERASE 1"/>
    <property type="match status" value="1"/>
</dbReference>
<dbReference type="OrthoDB" id="47785at2759"/>
<evidence type="ECO:0000256" key="8">
    <source>
        <dbReference type="ARBA" id="ARBA00023242"/>
    </source>
</evidence>
<dbReference type="STRING" id="2880.D8LE95"/>
<dbReference type="GO" id="GO:0017005">
    <property type="term" value="F:3'-tyrosyl-DNA phosphodiesterase activity"/>
    <property type="evidence" value="ECO:0007669"/>
    <property type="project" value="TreeGrafter"/>
</dbReference>
<keyword evidence="14" id="KW-1185">Reference proteome</keyword>
<evidence type="ECO:0000313" key="14">
    <source>
        <dbReference type="Proteomes" id="UP000002630"/>
    </source>
</evidence>
<proteinExistence type="inferred from homology"/>
<evidence type="ECO:0000256" key="4">
    <source>
        <dbReference type="ARBA" id="ARBA00022763"/>
    </source>
</evidence>
<evidence type="ECO:0000313" key="13">
    <source>
        <dbReference type="EMBL" id="CBN74172.1"/>
    </source>
</evidence>
<feature type="active site" description="Nucleophile" evidence="9">
    <location>
        <position position="176"/>
    </location>
</feature>
<feature type="compositionally biased region" description="Basic and acidic residues" evidence="12">
    <location>
        <begin position="573"/>
        <end position="588"/>
    </location>
</feature>
<dbReference type="InParanoid" id="D8LE95"/>
<keyword evidence="8" id="KW-0539">Nucleus</keyword>
<sequence>MVDRVDLTADSEDDDLQAAIRASLSSHSDSSGATSAAVNSSNSNGGTSQSKRPASEQGDNKTPSQRKGKRPRSFQPFEKPPLYRLLSTSPSDRASTGSVGLDDLLSGDFESALLCNYMVDYALLVRCAPRLGSVPVTIVHGFKPGTQDEVNLRSQCAVNPGVKLRYPELPEYGTNHAKMIILKFPTGIRVAVLTANFIVVDVTDKSQGVWYQDFPKRTSGSCAFQEDLMGFLFKVGGPASAFASTLGEYDFRGARVALVPSVPGTGGNTPGTGGKPHKGRDLHKYGHMRVRALLAREKEDGTGAKLKEGGHKVLCQISSLASLTKTPNRWLSEILASFMPLEDEGKKAEPTRRSVSEDEAQATLLEQHLRVVWPSVEAVRTSSQGWIAGGSICCNTVNMYGGKYKWPNMDNYRSNTPLPELRPLLRKWKGNPAVNRTRDAPHIKSYLRYREVAGENGTETRVDGDEVAWFLLTSSNLSRSAWGYLNKASTDLTLRSFEMGVMFLPSLLRSPSQDSDDGNAAAKASGFTCTPGEMGLTQRFPLSLGYDCEAGKGLPLSLLPLPYVLPAPRYDFDKSQDANERPWVRDQDQNPSSLDRNGEAWQGIPPF</sequence>
<dbReference type="GO" id="GO:0004527">
    <property type="term" value="F:exonuclease activity"/>
    <property type="evidence" value="ECO:0007669"/>
    <property type="project" value="UniProtKB-KW"/>
</dbReference>
<dbReference type="GO" id="GO:0005634">
    <property type="term" value="C:nucleus"/>
    <property type="evidence" value="ECO:0007669"/>
    <property type="project" value="UniProtKB-SubCell"/>
</dbReference>
<dbReference type="Proteomes" id="UP000002630">
    <property type="component" value="Unassembled WGS sequence"/>
</dbReference>
<reference evidence="13 14" key="1">
    <citation type="journal article" date="2010" name="Nature">
        <title>The Ectocarpus genome and the independent evolution of multicellularity in brown algae.</title>
        <authorList>
            <person name="Cock J.M."/>
            <person name="Sterck L."/>
            <person name="Rouze P."/>
            <person name="Scornet D."/>
            <person name="Allen A.E."/>
            <person name="Amoutzias G."/>
            <person name="Anthouard V."/>
            <person name="Artiguenave F."/>
            <person name="Aury J.M."/>
            <person name="Badger J.H."/>
            <person name="Beszteri B."/>
            <person name="Billiau K."/>
            <person name="Bonnet E."/>
            <person name="Bothwell J.H."/>
            <person name="Bowler C."/>
            <person name="Boyen C."/>
            <person name="Brownlee C."/>
            <person name="Carrano C.J."/>
            <person name="Charrier B."/>
            <person name="Cho G.Y."/>
            <person name="Coelho S.M."/>
            <person name="Collen J."/>
            <person name="Corre E."/>
            <person name="Da Silva C."/>
            <person name="Delage L."/>
            <person name="Delaroque N."/>
            <person name="Dittami S.M."/>
            <person name="Doulbeau S."/>
            <person name="Elias M."/>
            <person name="Farnham G."/>
            <person name="Gachon C.M."/>
            <person name="Gschloessl B."/>
            <person name="Heesch S."/>
            <person name="Jabbari K."/>
            <person name="Jubin C."/>
            <person name="Kawai H."/>
            <person name="Kimura K."/>
            <person name="Kloareg B."/>
            <person name="Kupper F.C."/>
            <person name="Lang D."/>
            <person name="Le Bail A."/>
            <person name="Leblanc C."/>
            <person name="Lerouge P."/>
            <person name="Lohr M."/>
            <person name="Lopez P.J."/>
            <person name="Martens C."/>
            <person name="Maumus F."/>
            <person name="Michel G."/>
            <person name="Miranda-Saavedra D."/>
            <person name="Morales J."/>
            <person name="Moreau H."/>
            <person name="Motomura T."/>
            <person name="Nagasato C."/>
            <person name="Napoli C.A."/>
            <person name="Nelson D.R."/>
            <person name="Nyvall-Collen P."/>
            <person name="Peters A.F."/>
            <person name="Pommier C."/>
            <person name="Potin P."/>
            <person name="Poulain J."/>
            <person name="Quesneville H."/>
            <person name="Read B."/>
            <person name="Rensing S.A."/>
            <person name="Ritter A."/>
            <person name="Rousvoal S."/>
            <person name="Samanta M."/>
            <person name="Samson G."/>
            <person name="Schroeder D.C."/>
            <person name="Segurens B."/>
            <person name="Strittmatter M."/>
            <person name="Tonon T."/>
            <person name="Tregear J.W."/>
            <person name="Valentin K."/>
            <person name="von Dassow P."/>
            <person name="Yamagishi T."/>
            <person name="Van de Peer Y."/>
            <person name="Wincker P."/>
        </authorList>
    </citation>
    <scope>NUCLEOTIDE SEQUENCE [LARGE SCALE GENOMIC DNA]</scope>
    <source>
        <strain evidence="14">Ec32 / CCAP1310/4</strain>
    </source>
</reference>
<keyword evidence="5 13" id="KW-0378">Hydrolase</keyword>
<evidence type="ECO:0000256" key="2">
    <source>
        <dbReference type="ARBA" id="ARBA00010205"/>
    </source>
</evidence>
<evidence type="ECO:0000256" key="5">
    <source>
        <dbReference type="ARBA" id="ARBA00022801"/>
    </source>
</evidence>
<evidence type="ECO:0000256" key="1">
    <source>
        <dbReference type="ARBA" id="ARBA00004123"/>
    </source>
</evidence>
<dbReference type="Gene3D" id="3.30.870.10">
    <property type="entry name" value="Endonuclease Chain A"/>
    <property type="match status" value="2"/>
</dbReference>
<dbReference type="InterPro" id="IPR010347">
    <property type="entry name" value="Tdp1"/>
</dbReference>
<dbReference type="PANTHER" id="PTHR12415">
    <property type="entry name" value="TYROSYL-DNA PHOSPHODIESTERASE 1"/>
    <property type="match status" value="1"/>
</dbReference>
<feature type="region of interest" description="Disordered" evidence="12">
    <location>
        <begin position="573"/>
        <end position="607"/>
    </location>
</feature>
<feature type="compositionally biased region" description="Gly residues" evidence="12">
    <location>
        <begin position="264"/>
        <end position="274"/>
    </location>
</feature>
<feature type="site" description="Interaction with DNA" evidence="11">
    <location>
        <position position="478"/>
    </location>
</feature>
<dbReference type="GO" id="GO:0006281">
    <property type="term" value="P:DNA repair"/>
    <property type="evidence" value="ECO:0007669"/>
    <property type="project" value="UniProtKB-KW"/>
</dbReference>
<protein>
    <submittedName>
        <fullName evidence="13">Tyrosyl-DNA phosphodiesterase</fullName>
        <ecNumber evidence="13">3.1.4.-</ecNumber>
    </submittedName>
</protein>
<gene>
    <name evidence="13" type="primary">TYDP</name>
    <name evidence="13" type="ORF">Esi_0013_0093</name>
</gene>
<feature type="compositionally biased region" description="Polar residues" evidence="12">
    <location>
        <begin position="86"/>
        <end position="98"/>
    </location>
</feature>
<feature type="region of interest" description="Disordered" evidence="12">
    <location>
        <begin position="262"/>
        <end position="282"/>
    </location>
</feature>
<feature type="binding site" evidence="10">
    <location>
        <position position="444"/>
    </location>
    <ligand>
        <name>substrate</name>
    </ligand>
</feature>
<keyword evidence="3" id="KW-0540">Nuclease</keyword>